<dbReference type="EMBL" id="MRZV01000339">
    <property type="protein sequence ID" value="PIK52198.1"/>
    <property type="molecule type" value="Genomic_DNA"/>
</dbReference>
<proteinExistence type="predicted"/>
<dbReference type="STRING" id="307972.A0A2G8KW16"/>
<reference evidence="7 8" key="1">
    <citation type="journal article" date="2017" name="PLoS Biol.">
        <title>The sea cucumber genome provides insights into morphological evolution and visceral regeneration.</title>
        <authorList>
            <person name="Zhang X."/>
            <person name="Sun L."/>
            <person name="Yuan J."/>
            <person name="Sun Y."/>
            <person name="Gao Y."/>
            <person name="Zhang L."/>
            <person name="Li S."/>
            <person name="Dai H."/>
            <person name="Hamel J.F."/>
            <person name="Liu C."/>
            <person name="Yu Y."/>
            <person name="Liu S."/>
            <person name="Lin W."/>
            <person name="Guo K."/>
            <person name="Jin S."/>
            <person name="Xu P."/>
            <person name="Storey K.B."/>
            <person name="Huan P."/>
            <person name="Zhang T."/>
            <person name="Zhou Y."/>
            <person name="Zhang J."/>
            <person name="Lin C."/>
            <person name="Li X."/>
            <person name="Xing L."/>
            <person name="Huo D."/>
            <person name="Sun M."/>
            <person name="Wang L."/>
            <person name="Mercier A."/>
            <person name="Li F."/>
            <person name="Yang H."/>
            <person name="Xiang J."/>
        </authorList>
    </citation>
    <scope>NUCLEOTIDE SEQUENCE [LARGE SCALE GENOMIC DNA]</scope>
    <source>
        <strain evidence="7">Shaxun</strain>
        <tissue evidence="7">Muscle</tissue>
    </source>
</reference>
<dbReference type="PROSITE" id="PS50002">
    <property type="entry name" value="SH3"/>
    <property type="match status" value="1"/>
</dbReference>
<protein>
    <submittedName>
        <fullName evidence="7">Putative cytoplasmic protein NCK1 isoform X3</fullName>
    </submittedName>
</protein>
<keyword evidence="2 3" id="KW-0727">SH2 domain</keyword>
<dbReference type="AlphaFoldDB" id="A0A2G8KW16"/>
<dbReference type="SUPFAM" id="SSF50044">
    <property type="entry name" value="SH3-domain"/>
    <property type="match status" value="1"/>
</dbReference>
<dbReference type="PANTHER" id="PTHR19969:SF5">
    <property type="entry name" value="CRK-LIKE PROTEIN"/>
    <property type="match status" value="1"/>
</dbReference>
<keyword evidence="8" id="KW-1185">Reference proteome</keyword>
<sequence>MEGSLPLLYQFTVEAKISFLSTKSDELGFSAMEQLDIIQRPTTVDSVWVARNRDGKMGLIPKSRVDEKPDKDSVLFYWPWYHSPCTRQAAENILKPMKSFANHFLVRDSESYPGSFTICATTGVDGRILHLVVQTTMDGYKINELVFDSLAELITYHKSHAIFDSAPGQSDGYQIFLLHYESRLIL</sequence>
<dbReference type="CDD" id="cd00173">
    <property type="entry name" value="SH2"/>
    <property type="match status" value="1"/>
</dbReference>
<gene>
    <name evidence="7" type="ORF">BSL78_10900</name>
</gene>
<dbReference type="Gene3D" id="2.30.30.40">
    <property type="entry name" value="SH3 Domains"/>
    <property type="match status" value="1"/>
</dbReference>
<dbReference type="GO" id="GO:0030971">
    <property type="term" value="F:receptor tyrosine kinase binding"/>
    <property type="evidence" value="ECO:0007669"/>
    <property type="project" value="TreeGrafter"/>
</dbReference>
<dbReference type="OrthoDB" id="10255964at2759"/>
<feature type="domain" description="SH3" evidence="6">
    <location>
        <begin position="8"/>
        <end position="70"/>
    </location>
</feature>
<keyword evidence="1 4" id="KW-0728">SH3 domain</keyword>
<dbReference type="SMART" id="SM00252">
    <property type="entry name" value="SH2"/>
    <property type="match status" value="1"/>
</dbReference>
<evidence type="ECO:0000313" key="7">
    <source>
        <dbReference type="EMBL" id="PIK52198.1"/>
    </source>
</evidence>
<evidence type="ECO:0000259" key="5">
    <source>
        <dbReference type="PROSITE" id="PS50001"/>
    </source>
</evidence>
<organism evidence="7 8">
    <name type="scientific">Stichopus japonicus</name>
    <name type="common">Sea cucumber</name>
    <dbReference type="NCBI Taxonomy" id="307972"/>
    <lineage>
        <taxon>Eukaryota</taxon>
        <taxon>Metazoa</taxon>
        <taxon>Echinodermata</taxon>
        <taxon>Eleutherozoa</taxon>
        <taxon>Echinozoa</taxon>
        <taxon>Holothuroidea</taxon>
        <taxon>Aspidochirotacea</taxon>
        <taxon>Aspidochirotida</taxon>
        <taxon>Stichopodidae</taxon>
        <taxon>Apostichopus</taxon>
    </lineage>
</organism>
<comment type="caution">
    <text evidence="7">The sequence shown here is derived from an EMBL/GenBank/DDBJ whole genome shotgun (WGS) entry which is preliminary data.</text>
</comment>
<dbReference type="InterPro" id="IPR036860">
    <property type="entry name" value="SH2_dom_sf"/>
</dbReference>
<dbReference type="InterPro" id="IPR051184">
    <property type="entry name" value="Tyrosine-phos_adapter"/>
</dbReference>
<evidence type="ECO:0000313" key="8">
    <source>
        <dbReference type="Proteomes" id="UP000230750"/>
    </source>
</evidence>
<evidence type="ECO:0000259" key="6">
    <source>
        <dbReference type="PROSITE" id="PS50002"/>
    </source>
</evidence>
<evidence type="ECO:0000256" key="2">
    <source>
        <dbReference type="ARBA" id="ARBA00022999"/>
    </source>
</evidence>
<dbReference type="PROSITE" id="PS50001">
    <property type="entry name" value="SH2"/>
    <property type="match status" value="1"/>
</dbReference>
<dbReference type="PRINTS" id="PR00401">
    <property type="entry name" value="SH2DOMAIN"/>
</dbReference>
<evidence type="ECO:0000256" key="3">
    <source>
        <dbReference type="PROSITE-ProRule" id="PRU00191"/>
    </source>
</evidence>
<dbReference type="Gene3D" id="3.30.505.10">
    <property type="entry name" value="SH2 domain"/>
    <property type="match status" value="1"/>
</dbReference>
<evidence type="ECO:0000256" key="4">
    <source>
        <dbReference type="PROSITE-ProRule" id="PRU00192"/>
    </source>
</evidence>
<dbReference type="Proteomes" id="UP000230750">
    <property type="component" value="Unassembled WGS sequence"/>
</dbReference>
<dbReference type="GO" id="GO:0035591">
    <property type="term" value="F:signaling adaptor activity"/>
    <property type="evidence" value="ECO:0007669"/>
    <property type="project" value="TreeGrafter"/>
</dbReference>
<dbReference type="GO" id="GO:0007167">
    <property type="term" value="P:enzyme-linked receptor protein signaling pathway"/>
    <property type="evidence" value="ECO:0007669"/>
    <property type="project" value="TreeGrafter"/>
</dbReference>
<dbReference type="PANTHER" id="PTHR19969">
    <property type="entry name" value="SH2-SH3 ADAPTOR PROTEIN-RELATED"/>
    <property type="match status" value="1"/>
</dbReference>
<name>A0A2G8KW16_STIJA</name>
<dbReference type="InterPro" id="IPR036028">
    <property type="entry name" value="SH3-like_dom_sf"/>
</dbReference>
<evidence type="ECO:0000256" key="1">
    <source>
        <dbReference type="ARBA" id="ARBA00022443"/>
    </source>
</evidence>
<accession>A0A2G8KW16</accession>
<dbReference type="SUPFAM" id="SSF55550">
    <property type="entry name" value="SH2 domain"/>
    <property type="match status" value="1"/>
</dbReference>
<dbReference type="GO" id="GO:0016477">
    <property type="term" value="P:cell migration"/>
    <property type="evidence" value="ECO:0007669"/>
    <property type="project" value="TreeGrafter"/>
</dbReference>
<dbReference type="InterPro" id="IPR001452">
    <property type="entry name" value="SH3_domain"/>
</dbReference>
<dbReference type="InterPro" id="IPR000980">
    <property type="entry name" value="SH2"/>
</dbReference>
<feature type="domain" description="SH2" evidence="5">
    <location>
        <begin position="80"/>
        <end position="161"/>
    </location>
</feature>
<dbReference type="GO" id="GO:0005737">
    <property type="term" value="C:cytoplasm"/>
    <property type="evidence" value="ECO:0007669"/>
    <property type="project" value="TreeGrafter"/>
</dbReference>
<dbReference type="Pfam" id="PF00017">
    <property type="entry name" value="SH2"/>
    <property type="match status" value="1"/>
</dbReference>